<reference evidence="5" key="1">
    <citation type="journal article" date="2019" name="Int. J. Syst. Evol. Microbiol.">
        <title>The Global Catalogue of Microorganisms (GCM) 10K type strain sequencing project: providing services to taxonomists for standard genome sequencing and annotation.</title>
        <authorList>
            <consortium name="The Broad Institute Genomics Platform"/>
            <consortium name="The Broad Institute Genome Sequencing Center for Infectious Disease"/>
            <person name="Wu L."/>
            <person name="Ma J."/>
        </authorList>
    </citation>
    <scope>NUCLEOTIDE SEQUENCE [LARGE SCALE GENOMIC DNA]</scope>
    <source>
        <strain evidence="5">TBRC 7912</strain>
    </source>
</reference>
<feature type="domain" description="YNCE-like beta-propeller" evidence="3">
    <location>
        <begin position="78"/>
        <end position="174"/>
    </location>
</feature>
<comment type="caution">
    <text evidence="4">The sequence shown here is derived from an EMBL/GenBank/DDBJ whole genome shotgun (WGS) entry which is preliminary data.</text>
</comment>
<gene>
    <name evidence="4" type="ORF">ACFOYY_10555</name>
</gene>
<evidence type="ECO:0000256" key="1">
    <source>
        <dbReference type="ARBA" id="ARBA00022729"/>
    </source>
</evidence>
<dbReference type="NCBIfam" id="TIGR02276">
    <property type="entry name" value="beta_rpt_yvtn"/>
    <property type="match status" value="1"/>
</dbReference>
<dbReference type="InterPro" id="IPR011964">
    <property type="entry name" value="YVTN_b-propeller_repeat"/>
</dbReference>
<feature type="region of interest" description="Disordered" evidence="2">
    <location>
        <begin position="251"/>
        <end position="283"/>
    </location>
</feature>
<dbReference type="EMBL" id="JBHSBC010000009">
    <property type="protein sequence ID" value="MFC3980564.1"/>
    <property type="molecule type" value="Genomic_DNA"/>
</dbReference>
<dbReference type="PANTHER" id="PTHR47197:SF3">
    <property type="entry name" value="DIHYDRO-HEME D1 DEHYDROGENASE"/>
    <property type="match status" value="1"/>
</dbReference>
<sequence length="453" mass="48728">MRRLEDGRGRLRAGTALVIALACVPGCGSGPAVPAGPAEPAGSPHGRVPVRAEPKTPDVYAHDRPGMLSPAVRDFPPRVYVPNSESDTVSVIDPRTYRVIREFPVHGRPQHVVPSWDLKTLWVNNNDGNTLTPIDPKTGRPGRSIPVDDPYNLYFTPDGRTALVMAERNNRLDFRNPRTMRLRYSLPMPCRGVNHGDFTADETVFLASCEFSGQLVAVDVAARKVRAVVDLTQTKVPHGHPDTDGVRHATADGHTTSGGHATVGGHARVGHARPGGHVMPDGRAPVGHVASRGHGMAGVRGSMPQDVKLSPDGTTFYVADMSRNGVWLVGAKDFRVKRFVRTGEGAHGLYVSRDSKLLYVSNRGEGSVSVISFARHKPVATWRIPGGGSPDMGGLSADGRRLWLSGRYDGVVYVLDTADGRLIRKIPVGAGPHGLAVYPQPGRYSLGHTGIFR</sequence>
<dbReference type="InterPro" id="IPR051200">
    <property type="entry name" value="Host-pathogen_enzymatic-act"/>
</dbReference>
<feature type="domain" description="YNCE-like beta-propeller" evidence="3">
    <location>
        <begin position="299"/>
        <end position="435"/>
    </location>
</feature>
<feature type="compositionally biased region" description="Low complexity" evidence="2">
    <location>
        <begin position="31"/>
        <end position="46"/>
    </location>
</feature>
<dbReference type="Gene3D" id="2.130.10.10">
    <property type="entry name" value="YVTN repeat-like/Quinoprotein amine dehydrogenase"/>
    <property type="match status" value="2"/>
</dbReference>
<accession>A0ABV8EW08</accession>
<proteinExistence type="predicted"/>
<dbReference type="SUPFAM" id="SSF50974">
    <property type="entry name" value="Nitrous oxide reductase, N-terminal domain"/>
    <property type="match status" value="1"/>
</dbReference>
<dbReference type="InterPro" id="IPR015943">
    <property type="entry name" value="WD40/YVTN_repeat-like_dom_sf"/>
</dbReference>
<dbReference type="Pfam" id="PF21783">
    <property type="entry name" value="YNCE"/>
    <property type="match status" value="2"/>
</dbReference>
<evidence type="ECO:0000256" key="2">
    <source>
        <dbReference type="SAM" id="MobiDB-lite"/>
    </source>
</evidence>
<feature type="region of interest" description="Disordered" evidence="2">
    <location>
        <begin position="31"/>
        <end position="53"/>
    </location>
</feature>
<protein>
    <recommendedName>
        <fullName evidence="3">YNCE-like beta-propeller domain-containing protein</fullName>
    </recommendedName>
</protein>
<dbReference type="Proteomes" id="UP001595698">
    <property type="component" value="Unassembled WGS sequence"/>
</dbReference>
<name>A0ABV8EW08_9ACTN</name>
<dbReference type="InterPro" id="IPR011045">
    <property type="entry name" value="N2O_reductase_N"/>
</dbReference>
<dbReference type="InterPro" id="IPR048433">
    <property type="entry name" value="YNCE-like_beta-prop"/>
</dbReference>
<keyword evidence="5" id="KW-1185">Reference proteome</keyword>
<organism evidence="4 5">
    <name type="scientific">Streptosporangium jomthongense</name>
    <dbReference type="NCBI Taxonomy" id="1193683"/>
    <lineage>
        <taxon>Bacteria</taxon>
        <taxon>Bacillati</taxon>
        <taxon>Actinomycetota</taxon>
        <taxon>Actinomycetes</taxon>
        <taxon>Streptosporangiales</taxon>
        <taxon>Streptosporangiaceae</taxon>
        <taxon>Streptosporangium</taxon>
    </lineage>
</organism>
<dbReference type="PROSITE" id="PS51257">
    <property type="entry name" value="PROKAR_LIPOPROTEIN"/>
    <property type="match status" value="1"/>
</dbReference>
<evidence type="ECO:0000259" key="3">
    <source>
        <dbReference type="Pfam" id="PF21783"/>
    </source>
</evidence>
<keyword evidence="1" id="KW-0732">Signal</keyword>
<dbReference type="RefSeq" id="WP_386189599.1">
    <property type="nucleotide sequence ID" value="NZ_JBHSBC010000009.1"/>
</dbReference>
<evidence type="ECO:0000313" key="5">
    <source>
        <dbReference type="Proteomes" id="UP001595698"/>
    </source>
</evidence>
<evidence type="ECO:0000313" key="4">
    <source>
        <dbReference type="EMBL" id="MFC3980564.1"/>
    </source>
</evidence>
<dbReference type="PANTHER" id="PTHR47197">
    <property type="entry name" value="PROTEIN NIRF"/>
    <property type="match status" value="1"/>
</dbReference>